<dbReference type="AlphaFoldDB" id="A0A2M9C6L2"/>
<dbReference type="GO" id="GO:0043565">
    <property type="term" value="F:sequence-specific DNA binding"/>
    <property type="evidence" value="ECO:0007669"/>
    <property type="project" value="InterPro"/>
</dbReference>
<dbReference type="SUPFAM" id="SSF51215">
    <property type="entry name" value="Regulatory protein AraC"/>
    <property type="match status" value="1"/>
</dbReference>
<accession>A0A2M9C6L2</accession>
<dbReference type="Gene3D" id="1.10.10.60">
    <property type="entry name" value="Homeodomain-like"/>
    <property type="match status" value="2"/>
</dbReference>
<dbReference type="SMART" id="SM00342">
    <property type="entry name" value="HTH_ARAC"/>
    <property type="match status" value="1"/>
</dbReference>
<dbReference type="SUPFAM" id="SSF46689">
    <property type="entry name" value="Homeodomain-like"/>
    <property type="match status" value="1"/>
</dbReference>
<dbReference type="InterPro" id="IPR003313">
    <property type="entry name" value="AraC-bd"/>
</dbReference>
<proteinExistence type="predicted"/>
<evidence type="ECO:0000256" key="2">
    <source>
        <dbReference type="ARBA" id="ARBA00023125"/>
    </source>
</evidence>
<dbReference type="Proteomes" id="UP000228740">
    <property type="component" value="Unassembled WGS sequence"/>
</dbReference>
<evidence type="ECO:0000313" key="6">
    <source>
        <dbReference type="Proteomes" id="UP000228740"/>
    </source>
</evidence>
<gene>
    <name evidence="5" type="ORF">CLV73_0453</name>
</gene>
<keyword evidence="1" id="KW-0805">Transcription regulation</keyword>
<dbReference type="PANTHER" id="PTHR43280">
    <property type="entry name" value="ARAC-FAMILY TRANSCRIPTIONAL REGULATOR"/>
    <property type="match status" value="1"/>
</dbReference>
<dbReference type="InterPro" id="IPR018060">
    <property type="entry name" value="HTH_AraC"/>
</dbReference>
<dbReference type="Pfam" id="PF12833">
    <property type="entry name" value="HTH_18"/>
    <property type="match status" value="1"/>
</dbReference>
<evidence type="ECO:0000256" key="1">
    <source>
        <dbReference type="ARBA" id="ARBA00023015"/>
    </source>
</evidence>
<sequence length="279" mass="32689">MKLKTLHRPFEIEMLTLDEYAAVPHKNTYFEMVFILEGKGIQVINDHELPYSRDKLFLIFPQDSHSFRIELTTSFFFIRFNENYLKTQHKEWVQKLEYIFYNHDHLPGCILKTVTDKPMVRALAEALLREQQNGGPHHQEVIQQLLNTVISIAARNIASIQTAYPYKPSHPLSMLGYVHQNIKRPAALKIEELASSFHLSPNYVGEYFKKETGESLQKYIRSYRLQMIEAALIHTNRRISEIALDFGFTDTSHLNKIFHKEYGVSPTAFRKRLFENKSN</sequence>
<dbReference type="Gene3D" id="2.60.120.10">
    <property type="entry name" value="Jelly Rolls"/>
    <property type="match status" value="1"/>
</dbReference>
<keyword evidence="3" id="KW-0804">Transcription</keyword>
<keyword evidence="2" id="KW-0238">DNA-binding</keyword>
<dbReference type="InterPro" id="IPR014710">
    <property type="entry name" value="RmlC-like_jellyroll"/>
</dbReference>
<protein>
    <submittedName>
        <fullName evidence="5">AraC family transcriptional regulator</fullName>
    </submittedName>
</protein>
<evidence type="ECO:0000259" key="4">
    <source>
        <dbReference type="PROSITE" id="PS01124"/>
    </source>
</evidence>
<dbReference type="OrthoDB" id="636258at2"/>
<evidence type="ECO:0000313" key="5">
    <source>
        <dbReference type="EMBL" id="PJJ66469.1"/>
    </source>
</evidence>
<dbReference type="GO" id="GO:0003700">
    <property type="term" value="F:DNA-binding transcription factor activity"/>
    <property type="evidence" value="ECO:0007669"/>
    <property type="project" value="InterPro"/>
</dbReference>
<dbReference type="PANTHER" id="PTHR43280:SF34">
    <property type="entry name" value="ARAC-FAMILY TRANSCRIPTIONAL REGULATOR"/>
    <property type="match status" value="1"/>
</dbReference>
<dbReference type="PROSITE" id="PS01124">
    <property type="entry name" value="HTH_ARAC_FAMILY_2"/>
    <property type="match status" value="1"/>
</dbReference>
<dbReference type="InterPro" id="IPR009057">
    <property type="entry name" value="Homeodomain-like_sf"/>
</dbReference>
<dbReference type="InterPro" id="IPR037923">
    <property type="entry name" value="HTH-like"/>
</dbReference>
<comment type="caution">
    <text evidence="5">The sequence shown here is derived from an EMBL/GenBank/DDBJ whole genome shotgun (WGS) entry which is preliminary data.</text>
</comment>
<dbReference type="Pfam" id="PF02311">
    <property type="entry name" value="AraC_binding"/>
    <property type="match status" value="1"/>
</dbReference>
<name>A0A2M9C6L2_9FLAO</name>
<evidence type="ECO:0000256" key="3">
    <source>
        <dbReference type="ARBA" id="ARBA00023163"/>
    </source>
</evidence>
<dbReference type="EMBL" id="PGFD01000001">
    <property type="protein sequence ID" value="PJJ66469.1"/>
    <property type="molecule type" value="Genomic_DNA"/>
</dbReference>
<keyword evidence="6" id="KW-1185">Reference proteome</keyword>
<reference evidence="5 6" key="1">
    <citation type="submission" date="2017-11" db="EMBL/GenBank/DDBJ databases">
        <title>Genomic Encyclopedia of Archaeal and Bacterial Type Strains, Phase II (KMG-II): From Individual Species to Whole Genera.</title>
        <authorList>
            <person name="Goeker M."/>
        </authorList>
    </citation>
    <scope>NUCLEOTIDE SEQUENCE [LARGE SCALE GENOMIC DNA]</scope>
    <source>
        <strain evidence="5 6">DSM 27617</strain>
    </source>
</reference>
<feature type="domain" description="HTH araC/xylS-type" evidence="4">
    <location>
        <begin position="172"/>
        <end position="272"/>
    </location>
</feature>
<organism evidence="5 6">
    <name type="scientific">Chryseobacterium geocarposphaerae</name>
    <dbReference type="NCBI Taxonomy" id="1416776"/>
    <lineage>
        <taxon>Bacteria</taxon>
        <taxon>Pseudomonadati</taxon>
        <taxon>Bacteroidota</taxon>
        <taxon>Flavobacteriia</taxon>
        <taxon>Flavobacteriales</taxon>
        <taxon>Weeksellaceae</taxon>
        <taxon>Chryseobacterium group</taxon>
        <taxon>Chryseobacterium</taxon>
    </lineage>
</organism>